<dbReference type="RefSeq" id="WP_171650814.1">
    <property type="nucleotide sequence ID" value="NZ_WHOD01000017.1"/>
</dbReference>
<dbReference type="InterPro" id="IPR011989">
    <property type="entry name" value="ARM-like"/>
</dbReference>
<keyword evidence="3 9" id="KW-0812">Transmembrane</keyword>
<evidence type="ECO:0000256" key="8">
    <source>
        <dbReference type="ARBA" id="ARBA00023159"/>
    </source>
</evidence>
<keyword evidence="6 9" id="KW-1133">Transmembrane helix</keyword>
<comment type="caution">
    <text evidence="11">The sequence shown here is derived from an EMBL/GenBank/DDBJ whole genome shotgun (WGS) entry which is preliminary data.</text>
</comment>
<dbReference type="SUPFAM" id="SSF48371">
    <property type="entry name" value="ARM repeat"/>
    <property type="match status" value="1"/>
</dbReference>
<feature type="domain" description="Cyclic nucleotide-binding" evidence="10">
    <location>
        <begin position="915"/>
        <end position="1030"/>
    </location>
</feature>
<evidence type="ECO:0000256" key="3">
    <source>
        <dbReference type="ARBA" id="ARBA00022692"/>
    </source>
</evidence>
<dbReference type="Gene3D" id="2.60.120.10">
    <property type="entry name" value="Jelly Rolls"/>
    <property type="match status" value="2"/>
</dbReference>
<evidence type="ECO:0000256" key="6">
    <source>
        <dbReference type="ARBA" id="ARBA00022989"/>
    </source>
</evidence>
<feature type="transmembrane region" description="Helical" evidence="9">
    <location>
        <begin position="183"/>
        <end position="202"/>
    </location>
</feature>
<comment type="similarity">
    <text evidence="9">Belongs to the ADP/ATP translocase tlc family.</text>
</comment>
<evidence type="ECO:0000259" key="10">
    <source>
        <dbReference type="PROSITE" id="PS50042"/>
    </source>
</evidence>
<feature type="transmembrane region" description="Helical" evidence="9">
    <location>
        <begin position="276"/>
        <end position="300"/>
    </location>
</feature>
<dbReference type="InterPro" id="IPR018490">
    <property type="entry name" value="cNMP-bd_dom_sf"/>
</dbReference>
<keyword evidence="5 9" id="KW-0067">ATP-binding</keyword>
<dbReference type="PROSITE" id="PS50042">
    <property type="entry name" value="CNMP_BINDING_3"/>
    <property type="match status" value="2"/>
</dbReference>
<organism evidence="11 12">
    <name type="scientific">Paenibacillus foliorum</name>
    <dbReference type="NCBI Taxonomy" id="2654974"/>
    <lineage>
        <taxon>Bacteria</taxon>
        <taxon>Bacillati</taxon>
        <taxon>Bacillota</taxon>
        <taxon>Bacilli</taxon>
        <taxon>Bacillales</taxon>
        <taxon>Paenibacillaceae</taxon>
        <taxon>Paenibacillus</taxon>
    </lineage>
</organism>
<feature type="transmembrane region" description="Helical" evidence="9">
    <location>
        <begin position="116"/>
        <end position="140"/>
    </location>
</feature>
<dbReference type="InterPro" id="IPR036259">
    <property type="entry name" value="MFS_trans_sf"/>
</dbReference>
<dbReference type="InterPro" id="IPR016024">
    <property type="entry name" value="ARM-type_fold"/>
</dbReference>
<dbReference type="CDD" id="cd06174">
    <property type="entry name" value="MFS"/>
    <property type="match status" value="1"/>
</dbReference>
<proteinExistence type="inferred from homology"/>
<feature type="domain" description="Cyclic nucleotide-binding" evidence="10">
    <location>
        <begin position="1098"/>
        <end position="1213"/>
    </location>
</feature>
<dbReference type="GO" id="GO:0005952">
    <property type="term" value="C:cAMP-dependent protein kinase complex"/>
    <property type="evidence" value="ECO:0007669"/>
    <property type="project" value="InterPro"/>
</dbReference>
<accession>A0A972JXM5</accession>
<dbReference type="PANTHER" id="PTHR11635:SF152">
    <property type="entry name" value="CAMP-DEPENDENT PROTEIN KINASE TYPE I REGULATORY SUBUNIT-RELATED"/>
    <property type="match status" value="1"/>
</dbReference>
<feature type="transmembrane region" description="Helical" evidence="9">
    <location>
        <begin position="152"/>
        <end position="171"/>
    </location>
</feature>
<feature type="transmembrane region" description="Helical" evidence="9">
    <location>
        <begin position="312"/>
        <end position="339"/>
    </location>
</feature>
<dbReference type="GO" id="GO:0005524">
    <property type="term" value="F:ATP binding"/>
    <property type="evidence" value="ECO:0007669"/>
    <property type="project" value="UniProtKB-KW"/>
</dbReference>
<feature type="transmembrane region" description="Helical" evidence="9">
    <location>
        <begin position="58"/>
        <end position="79"/>
    </location>
</feature>
<dbReference type="GO" id="GO:0005829">
    <property type="term" value="C:cytosol"/>
    <property type="evidence" value="ECO:0007669"/>
    <property type="project" value="TreeGrafter"/>
</dbReference>
<dbReference type="Pfam" id="PF13646">
    <property type="entry name" value="HEAT_2"/>
    <property type="match status" value="1"/>
</dbReference>
<dbReference type="Gene3D" id="1.25.10.10">
    <property type="entry name" value="Leucine-rich Repeat Variant"/>
    <property type="match status" value="1"/>
</dbReference>
<dbReference type="InterPro" id="IPR000595">
    <property type="entry name" value="cNMP-bd_dom"/>
</dbReference>
<dbReference type="SUPFAM" id="SSF51206">
    <property type="entry name" value="cAMP-binding domain-like"/>
    <property type="match status" value="2"/>
</dbReference>
<dbReference type="PANTHER" id="PTHR11635">
    <property type="entry name" value="CAMP-DEPENDENT PROTEIN KINASE REGULATORY CHAIN"/>
    <property type="match status" value="1"/>
</dbReference>
<keyword evidence="7 9" id="KW-0472">Membrane</keyword>
<keyword evidence="2 9" id="KW-0813">Transport</keyword>
<dbReference type="GO" id="GO:0016020">
    <property type="term" value="C:membrane"/>
    <property type="evidence" value="ECO:0007669"/>
    <property type="project" value="UniProtKB-SubCell"/>
</dbReference>
<feature type="transmembrane region" description="Helical" evidence="9">
    <location>
        <begin position="91"/>
        <end position="110"/>
    </location>
</feature>
<dbReference type="EMBL" id="WHOD01000017">
    <property type="protein sequence ID" value="NOU92619.1"/>
    <property type="molecule type" value="Genomic_DNA"/>
</dbReference>
<comment type="subcellular location">
    <subcellularLocation>
        <location evidence="1 9">Membrane</location>
        <topology evidence="1 9">Multi-pass membrane protein</topology>
    </subcellularLocation>
</comment>
<dbReference type="SMART" id="SM00100">
    <property type="entry name" value="cNMP"/>
    <property type="match status" value="2"/>
</dbReference>
<dbReference type="Pfam" id="PF03219">
    <property type="entry name" value="TLC"/>
    <property type="match status" value="1"/>
</dbReference>
<evidence type="ECO:0000313" key="11">
    <source>
        <dbReference type="EMBL" id="NOU92619.1"/>
    </source>
</evidence>
<evidence type="ECO:0000313" key="12">
    <source>
        <dbReference type="Proteomes" id="UP000641588"/>
    </source>
</evidence>
<evidence type="ECO:0000256" key="2">
    <source>
        <dbReference type="ARBA" id="ARBA00022448"/>
    </source>
</evidence>
<sequence length="1224" mass="136660">MLKLFTGKTMVKAAQRFTEDKEEYTKVLWLFGYLFCVVSASTLGRTSADALFLSRFDASQLSIMYLPQSASLILIGILFQKFSSRFRLDRLIKVLIPIVSLLVLVSRIGVGQNYTWVYPVIYVVYDVFNFLMIVIFWQFATSVMDQRKVKRMIGLVGSGGIIGGIISGFGLKLLVPLTGTANLIYFYAALQLLALIAVYRVIGMSRDPEELFSTSKARTKKPTNERKRQGEQKAGLFQNVPHLKYVAIMSATLVLSLTFVDYQFKVILRNTLQNDALAGFMGSFYGFSGLLALFVQLFVAGKLLTRFGVMTAILVFPIALFTGSLGVLLMPVLALAVIVKGSDKVVGDTIYSSVSQLIMFPISPEWRNRAKGFLDGVVRNGAKGIAGISLIILSPLLSAGQFSYVILALLACCVVAAIKVKKAYLQTLLSTLETRGTDLQETELDLMDPASRQILISALESSDRHQVMYALKILRGLDGFDLSPHIPALLRNPYPEVCVEAIIYIEQMTPAGLEQELQELLSSPNPQVKAQALLALAAYSKEEYLDQITLHLEADEVEIKAGAIAGLIKFYGIEGMFRAVGTLKQLIESTDEEERTAMAVLFGRIGIQSFFKPLVPMLNDTSSKVRICALESAALLRVPALVPHIVLMLQDSRTRRHAIEALAAYDEKVIIGLLEPYFIEEGTSLLHLPKVFERIGTQGAFDTLLIHYGPSNYEMRDKLLEALRSLRHGIRQVDEKLVEELILQEIQLYWQFAEQSAGVAGNKAYSAISEAVDQIRSSMTGRIFGLLGLVYESKTVQAVYANWSEGEARQQANAAEVMDQMLLGNLRMEIIKIMSSPQKVTGALKKEALEDEKLIWLYEHGDEWLRQMIQLDVMQENRLVEHAALKLRLDASKNISLDWLADQMKRVLLLKKVSLFQGLTSRDLFFIAAQLKRVSETSGATVFKERDPGDSLYLIQSGRAGVYRNQEKISELRVGDCFGQTAILTKKLRTATVRVEEDIQLWRLDSTALYELMFDRTGIALEMMKLLSRRLRTMLDRSAQPREESVQQDLTSKQEAFSSLAEVATASLAELRQADSLADSTHNNKILRRVLILQKIDLFSHLTQDDFIRLAQMVDEVEYEAGEAICGVGDFGDSMFGIIEGNVRVHRGSETFAFLGEGEYFGEMAIIDSGPRSADCTAIGQTVLLQLQKDQVFSFCFQNIDLLRSMMQVLADRVKGMLHEDGIR</sequence>
<evidence type="ECO:0000256" key="9">
    <source>
        <dbReference type="RuleBase" id="RU363121"/>
    </source>
</evidence>
<dbReference type="AlphaFoldDB" id="A0A972JXM5"/>
<protein>
    <recommendedName>
        <fullName evidence="9">ADP,ATP carrier protein</fullName>
    </recommendedName>
</protein>
<feature type="transmembrane region" description="Helical" evidence="9">
    <location>
        <begin position="27"/>
        <end position="46"/>
    </location>
</feature>
<dbReference type="InterPro" id="IPR004667">
    <property type="entry name" value="ADP_ATP_car_bac_type"/>
</dbReference>
<dbReference type="Pfam" id="PF00027">
    <property type="entry name" value="cNMP_binding"/>
    <property type="match status" value="2"/>
</dbReference>
<reference evidence="11" key="1">
    <citation type="submission" date="2019-10" db="EMBL/GenBank/DDBJ databases">
        <title>Description of Paenibacillus glebae sp. nov.</title>
        <authorList>
            <person name="Carlier A."/>
            <person name="Qi S."/>
        </authorList>
    </citation>
    <scope>NUCLEOTIDE SEQUENCE</scope>
    <source>
        <strain evidence="11">LMG 31456</strain>
    </source>
</reference>
<keyword evidence="12" id="KW-1185">Reference proteome</keyword>
<dbReference type="CDD" id="cd00038">
    <property type="entry name" value="CAP_ED"/>
    <property type="match status" value="2"/>
</dbReference>
<keyword evidence="8" id="KW-0010">Activator</keyword>
<keyword evidence="4 9" id="KW-0547">Nucleotide-binding</keyword>
<dbReference type="SUPFAM" id="SSF103473">
    <property type="entry name" value="MFS general substrate transporter"/>
    <property type="match status" value="2"/>
</dbReference>
<name>A0A972JXM5_9BACL</name>
<evidence type="ECO:0000256" key="5">
    <source>
        <dbReference type="ARBA" id="ARBA00022840"/>
    </source>
</evidence>
<dbReference type="Proteomes" id="UP000641588">
    <property type="component" value="Unassembled WGS sequence"/>
</dbReference>
<dbReference type="GO" id="GO:0005471">
    <property type="term" value="F:ATP:ADP antiporter activity"/>
    <property type="evidence" value="ECO:0007669"/>
    <property type="project" value="InterPro"/>
</dbReference>
<dbReference type="InterPro" id="IPR050503">
    <property type="entry name" value="cAMP-dep_PK_reg_su-like"/>
</dbReference>
<dbReference type="InterPro" id="IPR014710">
    <property type="entry name" value="RmlC-like_jellyroll"/>
</dbReference>
<evidence type="ECO:0000256" key="7">
    <source>
        <dbReference type="ARBA" id="ARBA00023136"/>
    </source>
</evidence>
<feature type="transmembrane region" description="Helical" evidence="9">
    <location>
        <begin position="402"/>
        <end position="420"/>
    </location>
</feature>
<gene>
    <name evidence="11" type="ORF">GC093_05160</name>
</gene>
<evidence type="ECO:0000256" key="1">
    <source>
        <dbReference type="ARBA" id="ARBA00004141"/>
    </source>
</evidence>
<evidence type="ECO:0000256" key="4">
    <source>
        <dbReference type="ARBA" id="ARBA00022741"/>
    </source>
</evidence>